<reference evidence="2" key="1">
    <citation type="submission" date="2021-01" db="EMBL/GenBank/DDBJ databases">
        <authorList>
            <person name="Corre E."/>
            <person name="Pelletier E."/>
            <person name="Niang G."/>
            <person name="Scheremetjew M."/>
            <person name="Finn R."/>
            <person name="Kale V."/>
            <person name="Holt S."/>
            <person name="Cochrane G."/>
            <person name="Meng A."/>
            <person name="Brown T."/>
            <person name="Cohen L."/>
        </authorList>
    </citation>
    <scope>NUCLEOTIDE SEQUENCE</scope>
    <source>
        <strain evidence="2">CCMP645</strain>
    </source>
</reference>
<sequence length="502" mass="54456">MSLRDAAPRRPASHFGAAPLRKPPGMPTSLQVQAATPSPHRVRCADAPANALSSPSASPHPHTNVSALPPSSPNTAAYMSTFVDEPVQRGVSGHVHRVTAAVRTSVEEKCRRQFDEFVPVDAVAKRSGEQAAGVEFYVKVRLSSGALNADNTDWLKPPQFALIALVEVGGVSSGRVRLRGIRFGIGADTAATVFDVHVHAGACRAAAAVKEEAWRECVRLQGGDQSVKWTSFEPVEAVCAREQAVYLGEMTEFIAYYVKVCVRRDLFIMLAIHEHAAAGAPVLLKGMKLDVGDEAAAIFDPEIGPSVTAEVVAVALAVRAEVERVLAASNATSNEMKDRLMQRDETGAPHFFHYVPVEAVKQIEPVRSQNGETARPKKSRIAMYIKVRVAPESVAVYPGKLSVAHPAKYLLLTIFEDLETVQGCKRLTLHETPCELEVHQSVSKYAYAGRTAPILQDAFSEALAAVLDSEPLDPVRFLGEHILKNRPNVWSPRRSSGEYGRK</sequence>
<name>A0A7S4C441_CHRCT</name>
<dbReference type="AlphaFoldDB" id="A0A7S4C441"/>
<accession>A0A7S4C441</accession>
<feature type="compositionally biased region" description="Low complexity" evidence="1">
    <location>
        <begin position="47"/>
        <end position="61"/>
    </location>
</feature>
<evidence type="ECO:0000313" key="2">
    <source>
        <dbReference type="EMBL" id="CAE0786361.1"/>
    </source>
</evidence>
<proteinExistence type="predicted"/>
<dbReference type="EMBL" id="HBIZ01063179">
    <property type="protein sequence ID" value="CAE0786361.1"/>
    <property type="molecule type" value="Transcribed_RNA"/>
</dbReference>
<feature type="region of interest" description="Disordered" evidence="1">
    <location>
        <begin position="1"/>
        <end position="72"/>
    </location>
</feature>
<protein>
    <submittedName>
        <fullName evidence="2">Uncharacterized protein</fullName>
    </submittedName>
</protein>
<evidence type="ECO:0000256" key="1">
    <source>
        <dbReference type="SAM" id="MobiDB-lite"/>
    </source>
</evidence>
<organism evidence="2">
    <name type="scientific">Chrysotila carterae</name>
    <name type="common">Marine alga</name>
    <name type="synonym">Syracosphaera carterae</name>
    <dbReference type="NCBI Taxonomy" id="13221"/>
    <lineage>
        <taxon>Eukaryota</taxon>
        <taxon>Haptista</taxon>
        <taxon>Haptophyta</taxon>
        <taxon>Prymnesiophyceae</taxon>
        <taxon>Isochrysidales</taxon>
        <taxon>Isochrysidaceae</taxon>
        <taxon>Chrysotila</taxon>
    </lineage>
</organism>
<gene>
    <name evidence="2" type="ORF">PCAR00345_LOCUS39069</name>
</gene>